<dbReference type="CDD" id="cd23084">
    <property type="entry name" value="cpPDZ2_DegP-like"/>
    <property type="match status" value="1"/>
</dbReference>
<evidence type="ECO:0000256" key="9">
    <source>
        <dbReference type="ARBA" id="ARBA00022764"/>
    </source>
</evidence>
<dbReference type="FunFam" id="2.30.42.10:FF:000037">
    <property type="entry name" value="Periplasmic serine endoprotease DegP-like"/>
    <property type="match status" value="1"/>
</dbReference>
<evidence type="ECO:0000313" key="19">
    <source>
        <dbReference type="Proteomes" id="UP000012429"/>
    </source>
</evidence>
<dbReference type="GO" id="GO:0042597">
    <property type="term" value="C:periplasmic space"/>
    <property type="evidence" value="ECO:0007669"/>
    <property type="project" value="UniProtKB-SubCell"/>
</dbReference>
<dbReference type="InterPro" id="IPR011782">
    <property type="entry name" value="Pept_S1C_Do"/>
</dbReference>
<protein>
    <recommendedName>
        <fullName evidence="5">Probable periplasmic serine endoprotease DegP-like</fullName>
        <ecNumber evidence="4">3.4.21.107</ecNumber>
    </recommendedName>
    <alternativeName>
        <fullName evidence="13">Protease Do</fullName>
    </alternativeName>
</protein>
<evidence type="ECO:0000256" key="12">
    <source>
        <dbReference type="ARBA" id="ARBA00023016"/>
    </source>
</evidence>
<feature type="domain" description="PDZ" evidence="17">
    <location>
        <begin position="332"/>
        <end position="386"/>
    </location>
</feature>
<feature type="active site" description="Charge relay system" evidence="14">
    <location>
        <position position="276"/>
    </location>
</feature>
<dbReference type="GO" id="GO:0006508">
    <property type="term" value="P:proteolysis"/>
    <property type="evidence" value="ECO:0007669"/>
    <property type="project" value="UniProtKB-KW"/>
</dbReference>
<evidence type="ECO:0000256" key="16">
    <source>
        <dbReference type="SAM" id="MobiDB-lite"/>
    </source>
</evidence>
<dbReference type="InterPro" id="IPR009003">
    <property type="entry name" value="Peptidase_S1_PA"/>
</dbReference>
<sequence>MFTTQVIVGLRRRKSDERREGNSHMFRNIKDTLSRSTAMKASVVAGLAVAALATGVPAEVSSSYADAVNVQAPQVPSFANVVDAVSPAVVSVRVESRVNSAADEDDSFSLGRGFDDLPDNHPLKKFFRQFEQQQGRGQQKNSEDGKGRLRPVAQGSGFFVSEDGYIVTNNHVVSDGAAFVVVLNDGTELDAKLVGKDSRTDLAVLKVDPKGKKFTYVGWADDAKVRVGDWVVAVGNPFGLGGTVTAGIVSARGRDIHSGPYDDYIQIDAPVNKGNSGGPTFNLNGQVVGINTAIFSQSGGSVGIAFAIPATTARDVVTDLIKTGTVSRGWLGVQIQPVSKDIAESLGLSEASGALVVSPQDGSPGQKAGIKNGDVIMAVNGDPVKDPRDLARRIGAMQPGAKVEVSLWRNGKSQSVTVELGTLPVDQSQSSTDDNSQPSQSQPSTEKALADLGLTVGPSDDGKGVAITAVDPDSDAADKGVKEGEKITSVNNQQVSSAKDIVKVLEQAKKDGRTRALFQIQSGDGSRFVALPINAG</sequence>
<evidence type="ECO:0000259" key="17">
    <source>
        <dbReference type="PROSITE" id="PS50106"/>
    </source>
</evidence>
<comment type="caution">
    <text evidence="18">The sequence shown here is derived from an EMBL/GenBank/DDBJ whole genome shotgun (WGS) entry which is preliminary data.</text>
</comment>
<dbReference type="PROSITE" id="PS50106">
    <property type="entry name" value="PDZ"/>
    <property type="match status" value="2"/>
</dbReference>
<dbReference type="CDD" id="cd10839">
    <property type="entry name" value="cpPDZ1_DegP-like"/>
    <property type="match status" value="1"/>
</dbReference>
<dbReference type="InterPro" id="IPR001940">
    <property type="entry name" value="Peptidase_S1C"/>
</dbReference>
<dbReference type="FunFam" id="2.30.42.10:FF:000197">
    <property type="entry name" value="Periplasmic serine endoprotease DegP-like"/>
    <property type="match status" value="1"/>
</dbReference>
<feature type="binding site" evidence="15">
    <location>
        <position position="95"/>
    </location>
    <ligand>
        <name>substrate</name>
    </ligand>
</feature>
<dbReference type="Pfam" id="PF13180">
    <property type="entry name" value="PDZ_2"/>
    <property type="match status" value="1"/>
</dbReference>
<evidence type="ECO:0000256" key="11">
    <source>
        <dbReference type="ARBA" id="ARBA00022825"/>
    </source>
</evidence>
<keyword evidence="10" id="KW-0378">Hydrolase</keyword>
<feature type="binding site" evidence="15">
    <location>
        <begin position="274"/>
        <end position="276"/>
    </location>
    <ligand>
        <name>substrate</name>
    </ligand>
</feature>
<keyword evidence="6 18" id="KW-0645">Protease</keyword>
<dbReference type="SUPFAM" id="SSF50156">
    <property type="entry name" value="PDZ domain-like"/>
    <property type="match status" value="2"/>
</dbReference>
<accession>N6U0K9</accession>
<keyword evidence="9" id="KW-0574">Periplasm</keyword>
<evidence type="ECO:0000256" key="2">
    <source>
        <dbReference type="ARBA" id="ARBA00004418"/>
    </source>
</evidence>
<gene>
    <name evidence="18" type="ORF">RHSP_34111</name>
</gene>
<dbReference type="EC" id="3.4.21.107" evidence="4"/>
<organism evidence="18 19">
    <name type="scientific">Rhizobium freirei PRF 81</name>
    <dbReference type="NCBI Taxonomy" id="363754"/>
    <lineage>
        <taxon>Bacteria</taxon>
        <taxon>Pseudomonadati</taxon>
        <taxon>Pseudomonadota</taxon>
        <taxon>Alphaproteobacteria</taxon>
        <taxon>Hyphomicrobiales</taxon>
        <taxon>Rhizobiaceae</taxon>
        <taxon>Rhizobium/Agrobacterium group</taxon>
        <taxon>Rhizobium</taxon>
    </lineage>
</organism>
<feature type="domain" description="PDZ" evidence="17">
    <location>
        <begin position="452"/>
        <end position="508"/>
    </location>
</feature>
<dbReference type="InterPro" id="IPR001478">
    <property type="entry name" value="PDZ"/>
</dbReference>
<evidence type="ECO:0000256" key="14">
    <source>
        <dbReference type="PIRSR" id="PIRSR611782-1"/>
    </source>
</evidence>
<dbReference type="PATRIC" id="fig|363754.4.peg.4180"/>
<evidence type="ECO:0000256" key="7">
    <source>
        <dbReference type="ARBA" id="ARBA00022729"/>
    </source>
</evidence>
<evidence type="ECO:0000256" key="15">
    <source>
        <dbReference type="PIRSR" id="PIRSR611782-2"/>
    </source>
</evidence>
<dbReference type="PRINTS" id="PR00834">
    <property type="entry name" value="PROTEASES2C"/>
</dbReference>
<evidence type="ECO:0000256" key="6">
    <source>
        <dbReference type="ARBA" id="ARBA00022670"/>
    </source>
</evidence>
<comment type="catalytic activity">
    <reaction evidence="1">
        <text>Acts on substrates that are at least partially unfolded. The cleavage site P1 residue is normally between a pair of hydrophobic residues, such as Val-|-Val.</text>
        <dbReference type="EC" id="3.4.21.107"/>
    </reaction>
</comment>
<evidence type="ECO:0000256" key="4">
    <source>
        <dbReference type="ARBA" id="ARBA00013035"/>
    </source>
</evidence>
<evidence type="ECO:0000256" key="13">
    <source>
        <dbReference type="ARBA" id="ARBA00032850"/>
    </source>
</evidence>
<feature type="region of interest" description="Disordered" evidence="16">
    <location>
        <begin position="422"/>
        <end position="446"/>
    </location>
</feature>
<dbReference type="SMART" id="SM00228">
    <property type="entry name" value="PDZ"/>
    <property type="match status" value="2"/>
</dbReference>
<proteinExistence type="inferred from homology"/>
<keyword evidence="8" id="KW-0677">Repeat</keyword>
<dbReference type="Gene3D" id="2.40.10.120">
    <property type="match status" value="1"/>
</dbReference>
<keyword evidence="7" id="KW-0732">Signal</keyword>
<evidence type="ECO:0000256" key="8">
    <source>
        <dbReference type="ARBA" id="ARBA00022737"/>
    </source>
</evidence>
<dbReference type="EMBL" id="AQHN01000072">
    <property type="protein sequence ID" value="ENN86214.1"/>
    <property type="molecule type" value="Genomic_DNA"/>
</dbReference>
<dbReference type="InterPro" id="IPR036034">
    <property type="entry name" value="PDZ_sf"/>
</dbReference>
<feature type="active site" description="Charge relay system" evidence="14">
    <location>
        <position position="201"/>
    </location>
</feature>
<evidence type="ECO:0000313" key="18">
    <source>
        <dbReference type="EMBL" id="ENN86214.1"/>
    </source>
</evidence>
<dbReference type="SUPFAM" id="SSF50494">
    <property type="entry name" value="Trypsin-like serine proteases"/>
    <property type="match status" value="1"/>
</dbReference>
<keyword evidence="12" id="KW-0346">Stress response</keyword>
<dbReference type="PANTHER" id="PTHR22939:SF130">
    <property type="entry name" value="PERIPLASMIC SERINE ENDOPROTEASE DEGP-LIKE-RELATED"/>
    <property type="match status" value="1"/>
</dbReference>
<comment type="subcellular location">
    <subcellularLocation>
        <location evidence="2">Periplasm</location>
    </subcellularLocation>
</comment>
<dbReference type="Pfam" id="PF13365">
    <property type="entry name" value="Trypsin_2"/>
    <property type="match status" value="1"/>
</dbReference>
<evidence type="ECO:0000256" key="10">
    <source>
        <dbReference type="ARBA" id="ARBA00022801"/>
    </source>
</evidence>
<dbReference type="InterPro" id="IPR041489">
    <property type="entry name" value="PDZ_6"/>
</dbReference>
<dbReference type="FunFam" id="2.40.10.120:FF:000007">
    <property type="entry name" value="Periplasmic serine endoprotease DegP-like"/>
    <property type="match status" value="1"/>
</dbReference>
<dbReference type="Pfam" id="PF17820">
    <property type="entry name" value="PDZ_6"/>
    <property type="match status" value="1"/>
</dbReference>
<feature type="binding site" evidence="15">
    <location>
        <position position="201"/>
    </location>
    <ligand>
        <name>substrate</name>
    </ligand>
</feature>
<dbReference type="AlphaFoldDB" id="N6U0K9"/>
<evidence type="ECO:0000256" key="5">
    <source>
        <dbReference type="ARBA" id="ARBA00013958"/>
    </source>
</evidence>
<feature type="active site" description="Charge relay system" evidence="14">
    <location>
        <position position="171"/>
    </location>
</feature>
<dbReference type="GO" id="GO:0004252">
    <property type="term" value="F:serine-type endopeptidase activity"/>
    <property type="evidence" value="ECO:0007669"/>
    <property type="project" value="InterPro"/>
</dbReference>
<comment type="similarity">
    <text evidence="3">Belongs to the peptidase S1C family.</text>
</comment>
<name>N6U0K9_9HYPH</name>
<dbReference type="NCBIfam" id="TIGR02037">
    <property type="entry name" value="degP_htrA_DO"/>
    <property type="match status" value="1"/>
</dbReference>
<evidence type="ECO:0000256" key="3">
    <source>
        <dbReference type="ARBA" id="ARBA00010541"/>
    </source>
</evidence>
<evidence type="ECO:0000256" key="1">
    <source>
        <dbReference type="ARBA" id="ARBA00001772"/>
    </source>
</evidence>
<keyword evidence="11" id="KW-0720">Serine protease</keyword>
<dbReference type="STRING" id="363754.RHSP_34111"/>
<feature type="compositionally biased region" description="Low complexity" evidence="16">
    <location>
        <begin position="426"/>
        <end position="445"/>
    </location>
</feature>
<dbReference type="Gene3D" id="2.30.42.10">
    <property type="match status" value="2"/>
</dbReference>
<keyword evidence="19" id="KW-1185">Reference proteome</keyword>
<reference evidence="18 19" key="1">
    <citation type="journal article" date="2012" name="BMC Genomics">
        <title>Genomic basis of broad host range and environmental adaptability of Rhizobium tropici CIAT 899 and Rhizobium sp. PRF 81 which are used in inoculants for common bean (Phaseolus vulgaris L.).</title>
        <authorList>
            <person name="Ormeno-Orrillo E."/>
            <person name="Menna P."/>
            <person name="Almeida L.G."/>
            <person name="Ollero F.J."/>
            <person name="Nicolas M.F."/>
            <person name="Pains Rodrigues E."/>
            <person name="Shigueyoshi Nakatani A."/>
            <person name="Silva Batista J.S."/>
            <person name="Oliveira Chueire L.M."/>
            <person name="Souza R.C."/>
            <person name="Ribeiro Vasconcelos A.T."/>
            <person name="Megias M."/>
            <person name="Hungria M."/>
            <person name="Martinez-Romero E."/>
        </authorList>
    </citation>
    <scope>NUCLEOTIDE SEQUENCE [LARGE SCALE GENOMIC DNA]</scope>
    <source>
        <strain evidence="18 19">PRF 81</strain>
    </source>
</reference>
<dbReference type="Proteomes" id="UP000012429">
    <property type="component" value="Unassembled WGS sequence"/>
</dbReference>
<feature type="binding site" evidence="15">
    <location>
        <position position="171"/>
    </location>
    <ligand>
        <name>substrate</name>
    </ligand>
</feature>
<dbReference type="PANTHER" id="PTHR22939">
    <property type="entry name" value="SERINE PROTEASE FAMILY S1C HTRA-RELATED"/>
    <property type="match status" value="1"/>
</dbReference>